<evidence type="ECO:0000256" key="6">
    <source>
        <dbReference type="ARBA" id="ARBA00022692"/>
    </source>
</evidence>
<reference evidence="10" key="2">
    <citation type="submission" date="2025-09" db="UniProtKB">
        <authorList>
            <consortium name="Ensembl"/>
        </authorList>
    </citation>
    <scope>IDENTIFICATION</scope>
</reference>
<dbReference type="Proteomes" id="UP000694523">
    <property type="component" value="Unplaced"/>
</dbReference>
<keyword evidence="4 9" id="KW-0813">Transport</keyword>
<feature type="transmembrane region" description="Helical" evidence="9">
    <location>
        <begin position="378"/>
        <end position="405"/>
    </location>
</feature>
<proteinExistence type="inferred from homology"/>
<feature type="transmembrane region" description="Helical" evidence="9">
    <location>
        <begin position="130"/>
        <end position="154"/>
    </location>
</feature>
<comment type="subcellular location">
    <subcellularLocation>
        <location evidence="2 9">Cell membrane</location>
        <topology evidence="2 9">Multi-pass membrane protein</topology>
    </subcellularLocation>
</comment>
<keyword evidence="5 9" id="KW-1003">Cell membrane</keyword>
<dbReference type="PANTHER" id="PTHR12929">
    <property type="entry name" value="SOLUTE CARRIER FAMILY 52"/>
    <property type="match status" value="1"/>
</dbReference>
<keyword evidence="6 9" id="KW-0812">Transmembrane</keyword>
<keyword evidence="7 9" id="KW-1133">Transmembrane helix</keyword>
<feature type="transmembrane region" description="Helical" evidence="9">
    <location>
        <begin position="344"/>
        <end position="366"/>
    </location>
</feature>
<feature type="transmembrane region" description="Helical" evidence="9">
    <location>
        <begin position="276"/>
        <end position="297"/>
    </location>
</feature>
<feature type="transmembrane region" description="Helical" evidence="9">
    <location>
        <begin position="222"/>
        <end position="243"/>
    </location>
</feature>
<evidence type="ECO:0000256" key="2">
    <source>
        <dbReference type="ARBA" id="ARBA00004651"/>
    </source>
</evidence>
<evidence type="ECO:0000313" key="10">
    <source>
        <dbReference type="Ensembl" id="ENSNMLP00000000505.1"/>
    </source>
</evidence>
<keyword evidence="11" id="KW-1185">Reference proteome</keyword>
<dbReference type="PANTHER" id="PTHR12929:SF19">
    <property type="entry name" value="RIBOFLAVIN TRANSPORTER"/>
    <property type="match status" value="1"/>
</dbReference>
<evidence type="ECO:0000256" key="7">
    <source>
        <dbReference type="ARBA" id="ARBA00022989"/>
    </source>
</evidence>
<feature type="transmembrane region" description="Helical" evidence="9">
    <location>
        <begin position="65"/>
        <end position="86"/>
    </location>
</feature>
<evidence type="ECO:0000256" key="9">
    <source>
        <dbReference type="RuleBase" id="RU368035"/>
    </source>
</evidence>
<evidence type="ECO:0000256" key="3">
    <source>
        <dbReference type="ARBA" id="ARBA00006366"/>
    </source>
</evidence>
<evidence type="ECO:0000256" key="5">
    <source>
        <dbReference type="ARBA" id="ARBA00022475"/>
    </source>
</evidence>
<dbReference type="InterPro" id="IPR009357">
    <property type="entry name" value="Riboflavin_transptr"/>
</dbReference>
<feature type="transmembrane region" description="Helical" evidence="9">
    <location>
        <begin position="98"/>
        <end position="118"/>
    </location>
</feature>
<name>A0A8C6S597_9GOBI</name>
<feature type="transmembrane region" description="Helical" evidence="9">
    <location>
        <begin position="317"/>
        <end position="339"/>
    </location>
</feature>
<protein>
    <recommendedName>
        <fullName evidence="9">Riboflavin transporter</fullName>
    </recommendedName>
</protein>
<comment type="catalytic activity">
    <reaction evidence="1 9">
        <text>riboflavin(in) = riboflavin(out)</text>
        <dbReference type="Rhea" id="RHEA:35015"/>
        <dbReference type="ChEBI" id="CHEBI:57986"/>
    </reaction>
</comment>
<keyword evidence="8 9" id="KW-0472">Membrane</keyword>
<evidence type="ECO:0000256" key="1">
    <source>
        <dbReference type="ARBA" id="ARBA00000215"/>
    </source>
</evidence>
<comment type="function">
    <text evidence="9">Plasma membrane transporter mediating the uptake by cells of the water soluble vitamin B2/riboflavin that plays a key role in biochemical oxidation-reduction reactions of the carbohydrate, lipid, and amino acid metabolism.</text>
</comment>
<evidence type="ECO:0000256" key="8">
    <source>
        <dbReference type="ARBA" id="ARBA00023136"/>
    </source>
</evidence>
<evidence type="ECO:0000256" key="4">
    <source>
        <dbReference type="ARBA" id="ARBA00022448"/>
    </source>
</evidence>
<feature type="transmembrane region" description="Helical" evidence="9">
    <location>
        <begin position="166"/>
        <end position="189"/>
    </location>
</feature>
<dbReference type="AlphaFoldDB" id="A0A8C6S597"/>
<organism evidence="10 11">
    <name type="scientific">Neogobius melanostomus</name>
    <name type="common">round goby</name>
    <dbReference type="NCBI Taxonomy" id="47308"/>
    <lineage>
        <taxon>Eukaryota</taxon>
        <taxon>Metazoa</taxon>
        <taxon>Chordata</taxon>
        <taxon>Craniata</taxon>
        <taxon>Vertebrata</taxon>
        <taxon>Euteleostomi</taxon>
        <taxon>Actinopterygii</taxon>
        <taxon>Neopterygii</taxon>
        <taxon>Teleostei</taxon>
        <taxon>Neoteleostei</taxon>
        <taxon>Acanthomorphata</taxon>
        <taxon>Gobiaria</taxon>
        <taxon>Gobiiformes</taxon>
        <taxon>Gobioidei</taxon>
        <taxon>Gobiidae</taxon>
        <taxon>Benthophilinae</taxon>
        <taxon>Neogobiini</taxon>
        <taxon>Neogobius</taxon>
    </lineage>
</organism>
<evidence type="ECO:0000313" key="11">
    <source>
        <dbReference type="Proteomes" id="UP000694523"/>
    </source>
</evidence>
<feature type="transmembrane region" description="Helical" evidence="9">
    <location>
        <begin position="26"/>
        <end position="45"/>
    </location>
</feature>
<dbReference type="Pfam" id="PF06237">
    <property type="entry name" value="SLC52_ribofla_tr"/>
    <property type="match status" value="1"/>
</dbReference>
<dbReference type="GO" id="GO:0032217">
    <property type="term" value="F:riboflavin transmembrane transporter activity"/>
    <property type="evidence" value="ECO:0007669"/>
    <property type="project" value="UniProtKB-UniRule"/>
</dbReference>
<sequence length="452" mass="49479">MSYAQTSFFSCLTAIRSCLFPDASRMSLLTHLLAVLFGMGSWVSINGLWVELPLIVPQIPEGWYLPSYLSVIIQMANVGPLFVTLMHRFRPGTLSETAVIYVIIALGTVATFLLGFFWKETVVFAGLHRSVALLVLTFFLAAVDCTSSVTFLPFMMRLKPQYLTTYYIGEGVSGLLPALVALVQGVGVVHCINSTQISNQTSNTSSSELQALYQPANFSVEVFFFFLSAMMLVCLVAFLLLNYHPAVARDQNKKWSEQKNMLDLYKSPKRRSRFGTGTYSVMEVVYIFVILAWVNALTNVVVPSVQSYSCLPYGNNAYHLSATMAAVSNPLACFIALFLPIRSLVLMGALTVFGSGVGAYIMWMAALSPCPLLVHDTWGAVIIVLAWVVFVLSLSYVKVMVGVILRDQGHSALVWCGAVVQLGSLLGAVTMFPLVSIFSLFSSGDPCNTKCP</sequence>
<dbReference type="Ensembl" id="ENSNMLT00000000598.1">
    <property type="protein sequence ID" value="ENSNMLP00000000505.1"/>
    <property type="gene ID" value="ENSNMLG00000000411.1"/>
</dbReference>
<reference evidence="10" key="1">
    <citation type="submission" date="2025-08" db="UniProtKB">
        <authorList>
            <consortium name="Ensembl"/>
        </authorList>
    </citation>
    <scope>IDENTIFICATION</scope>
</reference>
<dbReference type="GO" id="GO:0005886">
    <property type="term" value="C:plasma membrane"/>
    <property type="evidence" value="ECO:0007669"/>
    <property type="project" value="UniProtKB-SubCell"/>
</dbReference>
<comment type="similarity">
    <text evidence="3 9">Belongs to the riboflavin transporter family.</text>
</comment>
<accession>A0A8C6S597</accession>
<feature type="transmembrane region" description="Helical" evidence="9">
    <location>
        <begin position="412"/>
        <end position="441"/>
    </location>
</feature>